<evidence type="ECO:0000256" key="11">
    <source>
        <dbReference type="ARBA" id="ARBA00031671"/>
    </source>
</evidence>
<dbReference type="EMBL" id="JABDJR010000148">
    <property type="protein sequence ID" value="NNF05889.1"/>
    <property type="molecule type" value="Genomic_DNA"/>
</dbReference>
<comment type="caution">
    <text evidence="14">The sequence shown here is derived from an EMBL/GenBank/DDBJ whole genome shotgun (WGS) entry which is preliminary data.</text>
</comment>
<dbReference type="InterPro" id="IPR052219">
    <property type="entry name" value="Photolyase_Class-2"/>
</dbReference>
<dbReference type="Gene3D" id="1.10.579.10">
    <property type="entry name" value="DNA Cyclobutane Dipyrimidine Photolyase, subunit A, domain 3"/>
    <property type="match status" value="1"/>
</dbReference>
<dbReference type="GO" id="GO:0000719">
    <property type="term" value="P:photoreactive repair"/>
    <property type="evidence" value="ECO:0007669"/>
    <property type="project" value="TreeGrafter"/>
</dbReference>
<dbReference type="PROSITE" id="PS51645">
    <property type="entry name" value="PHR_CRY_ALPHA_BETA"/>
    <property type="match status" value="1"/>
</dbReference>
<evidence type="ECO:0000256" key="3">
    <source>
        <dbReference type="ARBA" id="ARBA00013149"/>
    </source>
</evidence>
<comment type="similarity">
    <text evidence="2">Belongs to the DNA photolyase class-2 family.</text>
</comment>
<evidence type="ECO:0000256" key="5">
    <source>
        <dbReference type="ARBA" id="ARBA00022630"/>
    </source>
</evidence>
<dbReference type="InterPro" id="IPR036155">
    <property type="entry name" value="Crypto/Photolyase_N_sf"/>
</dbReference>
<evidence type="ECO:0000313" key="15">
    <source>
        <dbReference type="Proteomes" id="UP000547674"/>
    </source>
</evidence>
<keyword evidence="5" id="KW-0285">Flavoprotein</keyword>
<dbReference type="SUPFAM" id="SSF52425">
    <property type="entry name" value="Cryptochrome/photolyase, N-terminal domain"/>
    <property type="match status" value="1"/>
</dbReference>
<gene>
    <name evidence="14" type="ORF">HKN21_03950</name>
</gene>
<proteinExistence type="inferred from homology"/>
<reference evidence="14 15" key="1">
    <citation type="submission" date="2020-03" db="EMBL/GenBank/DDBJ databases">
        <title>Metabolic flexibility allows generalist bacteria to become dominant in a frequently disturbed ecosystem.</title>
        <authorList>
            <person name="Chen Y.-J."/>
            <person name="Leung P.M."/>
            <person name="Bay S.K."/>
            <person name="Hugenholtz P."/>
            <person name="Kessler A.J."/>
            <person name="Shelley G."/>
            <person name="Waite D.W."/>
            <person name="Cook P.L."/>
            <person name="Greening C."/>
        </authorList>
    </citation>
    <scope>NUCLEOTIDE SEQUENCE [LARGE SCALE GENOMIC DNA]</scope>
    <source>
        <strain evidence="14">SS_bin_28</strain>
    </source>
</reference>
<evidence type="ECO:0000256" key="10">
    <source>
        <dbReference type="ARBA" id="ARBA00023239"/>
    </source>
</evidence>
<keyword evidence="6" id="KW-0227">DNA damage</keyword>
<dbReference type="SUPFAM" id="SSF48173">
    <property type="entry name" value="Cryptochrome/photolyase FAD-binding domain"/>
    <property type="match status" value="1"/>
</dbReference>
<protein>
    <recommendedName>
        <fullName evidence="4">Deoxyribodipyrimidine photo-lyase</fullName>
        <ecNumber evidence="3">4.1.99.3</ecNumber>
    </recommendedName>
    <alternativeName>
        <fullName evidence="11">DNA photolyase</fullName>
    </alternativeName>
</protein>
<dbReference type="FunFam" id="1.10.579.10:FF:000002">
    <property type="entry name" value="Deoxyribodipyrimidine photolyase"/>
    <property type="match status" value="1"/>
</dbReference>
<dbReference type="Proteomes" id="UP000547674">
    <property type="component" value="Unassembled WGS sequence"/>
</dbReference>
<dbReference type="PANTHER" id="PTHR10211">
    <property type="entry name" value="DEOXYRIBODIPYRIMIDINE PHOTOLYASE"/>
    <property type="match status" value="1"/>
</dbReference>
<keyword evidence="7" id="KW-0274">FAD</keyword>
<dbReference type="PANTHER" id="PTHR10211:SF0">
    <property type="entry name" value="DEOXYRIBODIPYRIMIDINE PHOTO-LYASE"/>
    <property type="match status" value="1"/>
</dbReference>
<keyword evidence="9" id="KW-0234">DNA repair</keyword>
<evidence type="ECO:0000259" key="13">
    <source>
        <dbReference type="PROSITE" id="PS51645"/>
    </source>
</evidence>
<sequence>MIKPTFSELRINQANQQPLQDKGKYVLYWMIANRRLQSNFSLDRAVAWCHELKLPLLIFEPLRIGYDWASDRHHQFVVDGMVEKQQELEGSEVAYFPYLEQNPGEGKGLLEHLAKQAAIVITDEYPCFFLPRMVSAAAKALTVRLETVDSNGMFPLRSMDRVFLTAYALRRWQQQNFRDFYELPKVNPLRKLPAAPKSLVSSLVKKNAAWKPLNQKNRTVSNLDIDHSVPVSADLPGGSGEGTRRLKEFAKKKLDDYAEKGNRPMDAATSGLSPYLHFGHVGSHSVFRAIAAAEDWSPDKLGTETKGKRSGWWGTSESAEGFFNQLITWRELGFNQTFHRSDYDQFDSLPGWAIETLSQHKEDPRTHLYELKDFEEANTHDELWNAAQNQLRLDGIIHNYLRMLWGKKILEWTPSPEAALEIMLELNNKYALDGRDPNSYSGIFWVLGRYDRPWGPERPVYGKIRYMSSDNTARKLPVKEYVAKYNTPRLF</sequence>
<organism evidence="14 15">
    <name type="scientific">Eiseniibacteriota bacterium</name>
    <dbReference type="NCBI Taxonomy" id="2212470"/>
    <lineage>
        <taxon>Bacteria</taxon>
        <taxon>Candidatus Eiseniibacteriota</taxon>
    </lineage>
</organism>
<comment type="catalytic activity">
    <reaction evidence="12">
        <text>cyclobutadipyrimidine (in DNA) = 2 pyrimidine residues (in DNA).</text>
        <dbReference type="EC" id="4.1.99.3"/>
    </reaction>
</comment>
<evidence type="ECO:0000256" key="1">
    <source>
        <dbReference type="ARBA" id="ARBA00001974"/>
    </source>
</evidence>
<dbReference type="Gene3D" id="3.40.50.620">
    <property type="entry name" value="HUPs"/>
    <property type="match status" value="1"/>
</dbReference>
<evidence type="ECO:0000256" key="12">
    <source>
        <dbReference type="ARBA" id="ARBA00033999"/>
    </source>
</evidence>
<evidence type="ECO:0000256" key="4">
    <source>
        <dbReference type="ARBA" id="ARBA00014046"/>
    </source>
</evidence>
<dbReference type="EC" id="4.1.99.3" evidence="3"/>
<dbReference type="GO" id="GO:0003904">
    <property type="term" value="F:deoxyribodipyrimidine photo-lyase activity"/>
    <property type="evidence" value="ECO:0007669"/>
    <property type="project" value="UniProtKB-EC"/>
</dbReference>
<evidence type="ECO:0000256" key="2">
    <source>
        <dbReference type="ARBA" id="ARBA00006409"/>
    </source>
</evidence>
<dbReference type="GO" id="GO:0003677">
    <property type="term" value="F:DNA binding"/>
    <property type="evidence" value="ECO:0007669"/>
    <property type="project" value="UniProtKB-KW"/>
</dbReference>
<dbReference type="AlphaFoldDB" id="A0A7Y2E9Q0"/>
<feature type="domain" description="Photolyase/cryptochrome alpha/beta" evidence="13">
    <location>
        <begin position="24"/>
        <end position="156"/>
    </location>
</feature>
<keyword evidence="8" id="KW-0238">DNA-binding</keyword>
<dbReference type="InterPro" id="IPR014729">
    <property type="entry name" value="Rossmann-like_a/b/a_fold"/>
</dbReference>
<dbReference type="InterPro" id="IPR036134">
    <property type="entry name" value="Crypto/Photolyase_FAD-like_sf"/>
</dbReference>
<evidence type="ECO:0000256" key="7">
    <source>
        <dbReference type="ARBA" id="ARBA00022827"/>
    </source>
</evidence>
<accession>A0A7Y2E9Q0</accession>
<evidence type="ECO:0000256" key="8">
    <source>
        <dbReference type="ARBA" id="ARBA00023125"/>
    </source>
</evidence>
<evidence type="ECO:0000256" key="6">
    <source>
        <dbReference type="ARBA" id="ARBA00022763"/>
    </source>
</evidence>
<name>A0A7Y2E9Q0_UNCEI</name>
<evidence type="ECO:0000256" key="9">
    <source>
        <dbReference type="ARBA" id="ARBA00023204"/>
    </source>
</evidence>
<dbReference type="Gene3D" id="1.25.40.80">
    <property type="match status" value="1"/>
</dbReference>
<keyword evidence="10 14" id="KW-0456">Lyase</keyword>
<evidence type="ECO:0000313" key="14">
    <source>
        <dbReference type="EMBL" id="NNF05889.1"/>
    </source>
</evidence>
<dbReference type="InterPro" id="IPR006050">
    <property type="entry name" value="DNA_photolyase_N"/>
</dbReference>
<comment type="cofactor">
    <cofactor evidence="1">
        <name>FAD</name>
        <dbReference type="ChEBI" id="CHEBI:57692"/>
    </cofactor>
</comment>